<dbReference type="RefSeq" id="WP_106523136.1">
    <property type="nucleotide sequence ID" value="NZ_PYGD01000004.1"/>
</dbReference>
<evidence type="ECO:0000313" key="3">
    <source>
        <dbReference type="EMBL" id="PSK92065.1"/>
    </source>
</evidence>
<dbReference type="InterPro" id="IPR022409">
    <property type="entry name" value="PKD/Chitinase_dom"/>
</dbReference>
<dbReference type="InterPro" id="IPR000601">
    <property type="entry name" value="PKD_dom"/>
</dbReference>
<dbReference type="InterPro" id="IPR006626">
    <property type="entry name" value="PbH1"/>
</dbReference>
<dbReference type="Pfam" id="PF19081">
    <property type="entry name" value="Ig_7"/>
    <property type="match status" value="2"/>
</dbReference>
<dbReference type="Pfam" id="PF18911">
    <property type="entry name" value="PKD_4"/>
    <property type="match status" value="1"/>
</dbReference>
<keyword evidence="1" id="KW-0732">Signal</keyword>
<dbReference type="SMART" id="SM00710">
    <property type="entry name" value="PbH1"/>
    <property type="match status" value="8"/>
</dbReference>
<dbReference type="SMART" id="SM00089">
    <property type="entry name" value="PKD"/>
    <property type="match status" value="1"/>
</dbReference>
<dbReference type="InterPro" id="IPR044023">
    <property type="entry name" value="Ig_7"/>
</dbReference>
<comment type="caution">
    <text evidence="3">The sequence shown here is derived from an EMBL/GenBank/DDBJ whole genome shotgun (WGS) entry which is preliminary data.</text>
</comment>
<feature type="signal peptide" evidence="1">
    <location>
        <begin position="1"/>
        <end position="42"/>
    </location>
</feature>
<dbReference type="InterPro" id="IPR012334">
    <property type="entry name" value="Pectin_lyas_fold"/>
</dbReference>
<proteinExistence type="predicted"/>
<reference evidence="3 4" key="1">
    <citation type="submission" date="2018-03" db="EMBL/GenBank/DDBJ databases">
        <title>Genomic Encyclopedia of Type Strains, Phase III (KMG-III): the genomes of soil and plant-associated and newly described type strains.</title>
        <authorList>
            <person name="Whitman W."/>
        </authorList>
    </citation>
    <scope>NUCLEOTIDE SEQUENCE [LARGE SCALE GENOMIC DNA]</scope>
    <source>
        <strain evidence="3 4">CGMCC 1.12700</strain>
    </source>
</reference>
<dbReference type="SUPFAM" id="SSF51126">
    <property type="entry name" value="Pectin lyase-like"/>
    <property type="match status" value="2"/>
</dbReference>
<dbReference type="NCBIfam" id="TIGR04183">
    <property type="entry name" value="Por_Secre_tail"/>
    <property type="match status" value="1"/>
</dbReference>
<feature type="chain" id="PRO_5015105804" evidence="1">
    <location>
        <begin position="43"/>
        <end position="1725"/>
    </location>
</feature>
<gene>
    <name evidence="3" type="ORF">B0I18_104162</name>
</gene>
<dbReference type="InterPro" id="IPR013783">
    <property type="entry name" value="Ig-like_fold"/>
</dbReference>
<evidence type="ECO:0000259" key="2">
    <source>
        <dbReference type="PROSITE" id="PS50093"/>
    </source>
</evidence>
<evidence type="ECO:0000256" key="1">
    <source>
        <dbReference type="SAM" id="SignalP"/>
    </source>
</evidence>
<dbReference type="InterPro" id="IPR035986">
    <property type="entry name" value="PKD_dom_sf"/>
</dbReference>
<keyword evidence="4" id="KW-1185">Reference proteome</keyword>
<dbReference type="PROSITE" id="PS50093">
    <property type="entry name" value="PKD"/>
    <property type="match status" value="1"/>
</dbReference>
<dbReference type="InterPro" id="IPR011050">
    <property type="entry name" value="Pectin_lyase_fold/virulence"/>
</dbReference>
<evidence type="ECO:0000313" key="4">
    <source>
        <dbReference type="Proteomes" id="UP000240572"/>
    </source>
</evidence>
<dbReference type="OrthoDB" id="602856at2"/>
<protein>
    <submittedName>
        <fullName evidence="3">Putative secreted protein (Por secretion system target)</fullName>
    </submittedName>
</protein>
<dbReference type="Pfam" id="PF18962">
    <property type="entry name" value="Por_Secre_tail"/>
    <property type="match status" value="1"/>
</dbReference>
<dbReference type="Gene3D" id="2.60.40.2700">
    <property type="match status" value="1"/>
</dbReference>
<dbReference type="Proteomes" id="UP000240572">
    <property type="component" value="Unassembled WGS sequence"/>
</dbReference>
<name>A0A2P8D4C3_9BACT</name>
<dbReference type="CDD" id="cd00146">
    <property type="entry name" value="PKD"/>
    <property type="match status" value="1"/>
</dbReference>
<accession>A0A2P8D4C3</accession>
<organism evidence="3 4">
    <name type="scientific">Taibaiella chishuiensis</name>
    <dbReference type="NCBI Taxonomy" id="1434707"/>
    <lineage>
        <taxon>Bacteria</taxon>
        <taxon>Pseudomonadati</taxon>
        <taxon>Bacteroidota</taxon>
        <taxon>Chitinophagia</taxon>
        <taxon>Chitinophagales</taxon>
        <taxon>Chitinophagaceae</taxon>
        <taxon>Taibaiella</taxon>
    </lineage>
</organism>
<dbReference type="Gene3D" id="2.160.20.10">
    <property type="entry name" value="Single-stranded right-handed beta-helix, Pectin lyase-like"/>
    <property type="match status" value="1"/>
</dbReference>
<sequence>MKKINTDQSGNNRPVLLSRRTRHMLATGLLFTGSLFASKAYAQVTVTSSAGTTAPTPYTTLNAAFTAINAGTHQGVVNIAITGNTTEPATPVPLLASAGTSSYTAITIKPSGGSFTINSNAAPAANRGIIELAGADNVTIDGDDPATPGSQNLSIVAATVSTSGVACIRLSSNSATGADGADNNIIRNCNITGSRSSATSTTTNYGIQFSNGVTTSSSSTGAYSSLNTLIDNNNIIRCYYGIHAIGNSATYLNTGTIIRNNTIGSSIPASYVAHRGIVISYSSSSATSTSAALIEGNDVRSGHNAGQASLSAIEVAAANAGIKINRNYIHDCINPTSDIWGMYGIGVTSSTSNAGINITNNIIRDITGYAISSFASQYGGAGIYVSAGATDMVILHNTIAQLTPSALGICVFINSSSATVAKFQNNNLVNNIASPYAVCIYATATGNISGGTVNNNNYFVTPQGKLGYYSTTRATLADWKTATSKDAQSLGEFPPFVSPTDLHLIAGAYTFLESGGAPVASTGITTDFDNQTRPGASTYGFGTAPDIGADEFDGRALACGTPVPGNALASVSTPICFGTLVTFSLSTPPVGPGFSFQWQSSMDNTTFADVSGAISATYTTTPTAKYYRCVVTCSVGNVTANSTSVQVQYQNNIVTTTPGVRCGIGPVSLAATSSTGSTARWYAAATGGTPLGSGTSFTTPSISSTTNFYVAAETYVPGSVRVGDGTSEKGSTSYPNPLSAYYGGAKHQLLFLASELAAQGLAPGNITSIAFDVAAINTSGVCNDFTIRLGATNATALTGFVTGTTTAYNATFTPSATGVVVFNLTTPYSWDGTSNLIVETVHNAGNTGNGSGTTTRYTTTSFNSVYVRYADNRTPAGAASFDTATIGTTAAYSDRPNVIFGGQTVCASPRSTVSATVNTPPVFTVNDTLTACNNAVTTLNVTSPLANFNTYTWSPATNLYTNAAATTPYVAGASASTVYLKSGTAGPVSYIATANNATTLCAAADTSNIVVLPAAGAIAAIANPGTLCVSGTSTLTLSPAANYGGGSLVWQSSTNNTAFADIVPAATGITYTTPSITSTTYYRAQIKIGSTVCTNTVSDTVIVNNPQIATSTPGSRCGPGTVGLSATASQGAIKWYTAATGGSSIATGNTFTTPSINATTTYWAEASVGSENHVGPADRVATLSYFITTNWGITFNCTQPTVIQSVAVYPGNAGTMTIAVQNSMTSPTVFGTYTATFTAAQVGTKVILPINITVPTPGTGYKMIVQSYTGLSSGLHRESPPAPGFTYTSPGSPVTITSSEWGGTTTGTYYFFYDWVVGQACASPRTAVQATVNAIPDATIAPATGPVQVCQGSTTTLTASGGGNYQWLNAAGNIPGAQSNTFTTGTAGTYRVVVTTPATGCRDTADAVAINVNPSPSVSIGNDTAICSNNTLTLNAGNQGSTYLWDNGTTNQTRQVNASGTYFVKVTNTSNCSKTDTINVLVNPIPVVNLGNDTAFCQGNTLVLDAGNPGAHYLWNNGTTAQTLAASTTGNYSVVVTDNNSCKGTDNINIIVKSAPSGTINAVYGDTSTYTFNVLNPQFVQQYTWNFGDGSPTKTGAVVQHRYAHNGIYLVTLNLGGECGENVGRSVSVDVFDAGGGTGIVKIDNPNDLALYPNPAKDQITIENKNGLKLLHITAYNLLGQMVYSRDAESNDKHRMVMTGIAPGMYTLKIETDKGTAIRKFEILK</sequence>
<dbReference type="InterPro" id="IPR026444">
    <property type="entry name" value="Secre_tail"/>
</dbReference>
<feature type="domain" description="PKD" evidence="2">
    <location>
        <begin position="1583"/>
        <end position="1638"/>
    </location>
</feature>
<dbReference type="Gene3D" id="2.60.40.10">
    <property type="entry name" value="Immunoglobulins"/>
    <property type="match status" value="2"/>
</dbReference>
<dbReference type="EMBL" id="PYGD01000004">
    <property type="protein sequence ID" value="PSK92065.1"/>
    <property type="molecule type" value="Genomic_DNA"/>
</dbReference>
<dbReference type="SUPFAM" id="SSF49299">
    <property type="entry name" value="PKD domain"/>
    <property type="match status" value="1"/>
</dbReference>